<name>A0ABW4NEK9_9SPHN</name>
<reference evidence="2" key="1">
    <citation type="journal article" date="2019" name="Int. J. Syst. Evol. Microbiol.">
        <title>The Global Catalogue of Microorganisms (GCM) 10K type strain sequencing project: providing services to taxonomists for standard genome sequencing and annotation.</title>
        <authorList>
            <consortium name="The Broad Institute Genomics Platform"/>
            <consortium name="The Broad Institute Genome Sequencing Center for Infectious Disease"/>
            <person name="Wu L."/>
            <person name="Ma J."/>
        </authorList>
    </citation>
    <scope>NUCLEOTIDE SEQUENCE [LARGE SCALE GENOMIC DNA]</scope>
    <source>
        <strain evidence="2">Q85</strain>
    </source>
</reference>
<evidence type="ECO:0000313" key="2">
    <source>
        <dbReference type="Proteomes" id="UP001597283"/>
    </source>
</evidence>
<protein>
    <submittedName>
        <fullName evidence="1">Uncharacterized protein</fullName>
    </submittedName>
</protein>
<proteinExistence type="predicted"/>
<dbReference type="Proteomes" id="UP001597283">
    <property type="component" value="Unassembled WGS sequence"/>
</dbReference>
<dbReference type="RefSeq" id="WP_205498109.1">
    <property type="nucleotide sequence ID" value="NZ_JBHUFC010000003.1"/>
</dbReference>
<organism evidence="1 2">
    <name type="scientific">Sphingomonas floccifaciens</name>
    <dbReference type="NCBI Taxonomy" id="1844115"/>
    <lineage>
        <taxon>Bacteria</taxon>
        <taxon>Pseudomonadati</taxon>
        <taxon>Pseudomonadota</taxon>
        <taxon>Alphaproteobacteria</taxon>
        <taxon>Sphingomonadales</taxon>
        <taxon>Sphingomonadaceae</taxon>
        <taxon>Sphingomonas</taxon>
    </lineage>
</organism>
<sequence length="176" mass="19065">MTNDNRTRRVAEAHAIGAILALVRAAGWTVEKDATTALPLDFWNYLYVPEASLLLVPAIEDPRTMRGSVAAGVCAARSDALVVSLGQGVDGIRQMSVSICQWSMLGTHWHGPHLPWLAADGAVWVVPDHRAPVDAQPSFRLGDDALDLRSAPFTNQIDHRRGLIAARDLIDQALEG</sequence>
<evidence type="ECO:0000313" key="1">
    <source>
        <dbReference type="EMBL" id="MFD1788486.1"/>
    </source>
</evidence>
<accession>A0ABW4NEK9</accession>
<dbReference type="EMBL" id="JBHUFC010000003">
    <property type="protein sequence ID" value="MFD1788486.1"/>
    <property type="molecule type" value="Genomic_DNA"/>
</dbReference>
<comment type="caution">
    <text evidence="1">The sequence shown here is derived from an EMBL/GenBank/DDBJ whole genome shotgun (WGS) entry which is preliminary data.</text>
</comment>
<gene>
    <name evidence="1" type="ORF">ACFSC3_12990</name>
</gene>
<keyword evidence="2" id="KW-1185">Reference proteome</keyword>